<dbReference type="Proteomes" id="UP001195483">
    <property type="component" value="Unassembled WGS sequence"/>
</dbReference>
<dbReference type="Gene3D" id="1.20.1050.80">
    <property type="entry name" value="VPS9 domain"/>
    <property type="match status" value="1"/>
</dbReference>
<name>A0AAE0SGJ0_9BIVA</name>
<dbReference type="GO" id="GO:0097422">
    <property type="term" value="C:tubular endosome"/>
    <property type="evidence" value="ECO:0007669"/>
    <property type="project" value="TreeGrafter"/>
</dbReference>
<evidence type="ECO:0000313" key="3">
    <source>
        <dbReference type="EMBL" id="KAK3591492.1"/>
    </source>
</evidence>
<dbReference type="GO" id="GO:0005770">
    <property type="term" value="C:late endosome"/>
    <property type="evidence" value="ECO:0007669"/>
    <property type="project" value="TreeGrafter"/>
</dbReference>
<dbReference type="GO" id="GO:0000149">
    <property type="term" value="F:SNARE binding"/>
    <property type="evidence" value="ECO:0007669"/>
    <property type="project" value="TreeGrafter"/>
</dbReference>
<evidence type="ECO:0000259" key="2">
    <source>
        <dbReference type="PROSITE" id="PS51205"/>
    </source>
</evidence>
<reference evidence="3" key="1">
    <citation type="journal article" date="2021" name="Genome Biol. Evol.">
        <title>A High-Quality Reference Genome for a Parasitic Bivalve with Doubly Uniparental Inheritance (Bivalvia: Unionida).</title>
        <authorList>
            <person name="Smith C.H."/>
        </authorList>
    </citation>
    <scope>NUCLEOTIDE SEQUENCE</scope>
    <source>
        <strain evidence="3">CHS0354</strain>
    </source>
</reference>
<dbReference type="SUPFAM" id="SSF109993">
    <property type="entry name" value="VPS9 domain"/>
    <property type="match status" value="1"/>
</dbReference>
<dbReference type="PANTHER" id="PTHR24170:SF1">
    <property type="entry name" value="DOMAIN PROTEIN, PUTATIVE (AFU_ORTHOLOGUE AFUA_1G09870)-RELATED"/>
    <property type="match status" value="1"/>
</dbReference>
<dbReference type="GO" id="GO:0005769">
    <property type="term" value="C:early endosome"/>
    <property type="evidence" value="ECO:0007669"/>
    <property type="project" value="TreeGrafter"/>
</dbReference>
<dbReference type="GO" id="GO:0030133">
    <property type="term" value="C:transport vesicle"/>
    <property type="evidence" value="ECO:0007669"/>
    <property type="project" value="TreeGrafter"/>
</dbReference>
<organism evidence="3 4">
    <name type="scientific">Potamilus streckersoni</name>
    <dbReference type="NCBI Taxonomy" id="2493646"/>
    <lineage>
        <taxon>Eukaryota</taxon>
        <taxon>Metazoa</taxon>
        <taxon>Spiralia</taxon>
        <taxon>Lophotrochozoa</taxon>
        <taxon>Mollusca</taxon>
        <taxon>Bivalvia</taxon>
        <taxon>Autobranchia</taxon>
        <taxon>Heteroconchia</taxon>
        <taxon>Palaeoheterodonta</taxon>
        <taxon>Unionida</taxon>
        <taxon>Unionoidea</taxon>
        <taxon>Unionidae</taxon>
        <taxon>Ambleminae</taxon>
        <taxon>Lampsilini</taxon>
        <taxon>Potamilus</taxon>
    </lineage>
</organism>
<dbReference type="EMBL" id="JAEAOA010001888">
    <property type="protein sequence ID" value="KAK3591492.1"/>
    <property type="molecule type" value="Genomic_DNA"/>
</dbReference>
<dbReference type="SMART" id="SM00167">
    <property type="entry name" value="VPS9"/>
    <property type="match status" value="1"/>
</dbReference>
<comment type="caution">
    <text evidence="3">The sequence shown here is derived from an EMBL/GenBank/DDBJ whole genome shotgun (WGS) entry which is preliminary data.</text>
</comment>
<accession>A0AAE0SGJ0</accession>
<dbReference type="Pfam" id="PF02204">
    <property type="entry name" value="VPS9"/>
    <property type="match status" value="1"/>
</dbReference>
<keyword evidence="4" id="KW-1185">Reference proteome</keyword>
<dbReference type="AlphaFoldDB" id="A0AAE0SGJ0"/>
<dbReference type="PROSITE" id="PS51205">
    <property type="entry name" value="VPS9"/>
    <property type="match status" value="1"/>
</dbReference>
<dbReference type="PANTHER" id="PTHR24170">
    <property type="entry name" value="ANKYRIN REPEAT DOMAIN-CONTAINING PROTEIN 27"/>
    <property type="match status" value="1"/>
</dbReference>
<dbReference type="GO" id="GO:0005085">
    <property type="term" value="F:guanyl-nucleotide exchange factor activity"/>
    <property type="evidence" value="ECO:0007669"/>
    <property type="project" value="TreeGrafter"/>
</dbReference>
<dbReference type="GO" id="GO:0045022">
    <property type="term" value="P:early endosome to late endosome transport"/>
    <property type="evidence" value="ECO:0007669"/>
    <property type="project" value="TreeGrafter"/>
</dbReference>
<feature type="compositionally biased region" description="Basic and acidic residues" evidence="1">
    <location>
        <begin position="490"/>
        <end position="507"/>
    </location>
</feature>
<feature type="domain" description="VPS9" evidence="2">
    <location>
        <begin position="245"/>
        <end position="396"/>
    </location>
</feature>
<sequence length="525" mass="60605">MEDVDELEINPFFKTLQTKFLDLYETAQEQCSLICIPTTVSLEDVDITNMFAQMHILKPSPFFKGQYITAYSLETAVTFDEKSRELVTGEGFTQQVRAKIINEELGYNKNYQPYKIFIIDKPLHAKYLGRQSEEKVAQLYSPKCSLKQCKDFLQEYPEYKMVLRKLEDSLTQFNRNYLLLKDFLDDASSRIRTISQNATKNCLDCTKQSLWVDPKFREVLSSTIENYAVGSVHEKVFSVISDQFQSEDEYILQKCIQLHGLKPEHLRVTPEFSCPVPSAVKKLANIDSLKTPMEKMYCLKFTLDKITEEVTHNVQEKWSPGVGTEEIPCFTSDDLIPLLVTVIVQAKCSHMCSNIFYMENFYWAEGTKDRDNLSYCLVTLKAALEYLKTTNFDDLKLKKNRNKDEINITEIIEATRDVSLTSSSDSGSADSKRVRLEKSSQSRYDQQFKSVSKILEETSKELATSQKQKKEVKSIFGDQFTVHQNIPDVVPREISPHQKQQRKEKMGDFLSSLQDNIFQSYGKQN</sequence>
<evidence type="ECO:0000256" key="1">
    <source>
        <dbReference type="SAM" id="MobiDB-lite"/>
    </source>
</evidence>
<dbReference type="InterPro" id="IPR051248">
    <property type="entry name" value="UPF0507/Ank_repeat_27"/>
</dbReference>
<protein>
    <recommendedName>
        <fullName evidence="2">VPS9 domain-containing protein</fullName>
    </recommendedName>
</protein>
<dbReference type="GO" id="GO:0005886">
    <property type="term" value="C:plasma membrane"/>
    <property type="evidence" value="ECO:0007669"/>
    <property type="project" value="TreeGrafter"/>
</dbReference>
<gene>
    <name evidence="3" type="ORF">CHS0354_031600</name>
</gene>
<reference evidence="3" key="2">
    <citation type="journal article" date="2021" name="Genome Biol. Evol.">
        <title>Developing a high-quality reference genome for a parasitic bivalve with doubly uniparental inheritance (Bivalvia: Unionida).</title>
        <authorList>
            <person name="Smith C.H."/>
        </authorList>
    </citation>
    <scope>NUCLEOTIDE SEQUENCE</scope>
    <source>
        <strain evidence="3">CHS0354</strain>
        <tissue evidence="3">Mantle</tissue>
    </source>
</reference>
<proteinExistence type="predicted"/>
<feature type="region of interest" description="Disordered" evidence="1">
    <location>
        <begin position="487"/>
        <end position="508"/>
    </location>
</feature>
<evidence type="ECO:0000313" key="4">
    <source>
        <dbReference type="Proteomes" id="UP001195483"/>
    </source>
</evidence>
<dbReference type="InterPro" id="IPR037191">
    <property type="entry name" value="VPS9_dom_sf"/>
</dbReference>
<dbReference type="InterPro" id="IPR003123">
    <property type="entry name" value="VPS9"/>
</dbReference>
<reference evidence="3" key="3">
    <citation type="submission" date="2023-05" db="EMBL/GenBank/DDBJ databases">
        <authorList>
            <person name="Smith C.H."/>
        </authorList>
    </citation>
    <scope>NUCLEOTIDE SEQUENCE</scope>
    <source>
        <strain evidence="3">CHS0354</strain>
        <tissue evidence="3">Mantle</tissue>
    </source>
</reference>